<evidence type="ECO:0000313" key="17">
    <source>
        <dbReference type="Proteomes" id="UP000056090"/>
    </source>
</evidence>
<dbReference type="eggNOG" id="COG0324">
    <property type="taxonomic scope" value="Bacteria"/>
</dbReference>
<keyword evidence="8 10" id="KW-0460">Magnesium</keyword>
<evidence type="ECO:0000256" key="3">
    <source>
        <dbReference type="ARBA" id="ARBA00005842"/>
    </source>
</evidence>
<protein>
    <recommendedName>
        <fullName evidence="10">tRNA dimethylallyltransferase</fullName>
        <ecNumber evidence="10">2.5.1.75</ecNumber>
    </recommendedName>
    <alternativeName>
        <fullName evidence="10">Dimethylallyl diphosphate:tRNA dimethylallyltransferase</fullName>
        <shortName evidence="10">DMAPP:tRNA dimethylallyltransferase</shortName>
        <shortName evidence="10">DMATase</shortName>
    </alternativeName>
    <alternativeName>
        <fullName evidence="10">Isopentenyl-diphosphate:tRNA isopentenyltransferase</fullName>
        <shortName evidence="10">IPP transferase</shortName>
        <shortName evidence="10">IPPT</shortName>
        <shortName evidence="10">IPTase</shortName>
    </alternativeName>
</protein>
<sequence>MVNGTEPAKPVIAIMGPTASGKTGLALELAEKVECEIISVDSALVYTNMDIGTAKPTQAERQSVPHHLIDIIDPSQSYSVAEFCRDTVKLIEDIHGRNKVPILAGGTMMYFNALINGISPLPKSDEKIRAEITTQAESLGWSKLHDELCRVDPVSGARIHPNDPQRLTRALEVYRSTGKNLTYWQQEKGEACPYPISQFAIAPSERSILHERIATRFDIMLEEGFEQEVKQLYERGDLNEDLPSIRSVGYRQMWQYIDGQMSYDDMRERGIIATRQLAKRQLTWLRGWEDVTWLDTFAKDNLTKITAKVTL</sequence>
<keyword evidence="7 10" id="KW-0067">ATP-binding</keyword>
<evidence type="ECO:0000256" key="1">
    <source>
        <dbReference type="ARBA" id="ARBA00001946"/>
    </source>
</evidence>
<evidence type="ECO:0000256" key="12">
    <source>
        <dbReference type="RuleBase" id="RU003784"/>
    </source>
</evidence>
<evidence type="ECO:0000313" key="14">
    <source>
        <dbReference type="EMBL" id="AIG00335.1"/>
    </source>
</evidence>
<evidence type="ECO:0000256" key="8">
    <source>
        <dbReference type="ARBA" id="ARBA00022842"/>
    </source>
</evidence>
<evidence type="ECO:0000256" key="2">
    <source>
        <dbReference type="ARBA" id="ARBA00003213"/>
    </source>
</evidence>
<dbReference type="OrthoDB" id="9776390at2"/>
<feature type="site" description="Interaction with substrate tRNA" evidence="10">
    <location>
        <position position="107"/>
    </location>
</feature>
<evidence type="ECO:0000256" key="6">
    <source>
        <dbReference type="ARBA" id="ARBA00022741"/>
    </source>
</evidence>
<dbReference type="Gene3D" id="3.40.50.300">
    <property type="entry name" value="P-loop containing nucleotide triphosphate hydrolases"/>
    <property type="match status" value="1"/>
</dbReference>
<keyword evidence="6 10" id="KW-0547">Nucleotide-binding</keyword>
<dbReference type="GO" id="GO:0006400">
    <property type="term" value="P:tRNA modification"/>
    <property type="evidence" value="ECO:0007669"/>
    <property type="project" value="TreeGrafter"/>
</dbReference>
<dbReference type="AlphaFoldDB" id="A0A075P0C9"/>
<dbReference type="RefSeq" id="WP_044058339.1">
    <property type="nucleotide sequence ID" value="NZ_CAJXAX010000004.1"/>
</dbReference>
<evidence type="ECO:0000256" key="11">
    <source>
        <dbReference type="RuleBase" id="RU003783"/>
    </source>
</evidence>
<evidence type="ECO:0000256" key="4">
    <source>
        <dbReference type="ARBA" id="ARBA00022679"/>
    </source>
</evidence>
<comment type="similarity">
    <text evidence="3 10 13">Belongs to the IPP transferase family.</text>
</comment>
<feature type="binding site" evidence="10">
    <location>
        <begin position="18"/>
        <end position="23"/>
    </location>
    <ligand>
        <name>substrate</name>
    </ligand>
</feature>
<comment type="function">
    <text evidence="2 10 12">Catalyzes the transfer of a dimethylallyl group onto the adenine at position 37 in tRNAs that read codons beginning with uridine, leading to the formation of N6-(dimethylallyl)adenosine (i(6)A).</text>
</comment>
<comment type="caution">
    <text evidence="10">Lacks conserved residue(s) required for the propagation of feature annotation.</text>
</comment>
<feature type="region of interest" description="Interaction with substrate tRNA" evidence="10">
    <location>
        <begin position="41"/>
        <end position="44"/>
    </location>
</feature>
<keyword evidence="4 10" id="KW-0808">Transferase</keyword>
<dbReference type="EMBL" id="DONK01000072">
    <property type="protein sequence ID" value="HBU50605.1"/>
    <property type="molecule type" value="Genomic_DNA"/>
</dbReference>
<dbReference type="GO" id="GO:0052381">
    <property type="term" value="F:tRNA dimethylallyltransferase activity"/>
    <property type="evidence" value="ECO:0007669"/>
    <property type="project" value="UniProtKB-UniRule"/>
</dbReference>
<dbReference type="InterPro" id="IPR039657">
    <property type="entry name" value="Dimethylallyltransferase"/>
</dbReference>
<keyword evidence="17" id="KW-1185">Reference proteome</keyword>
<dbReference type="FunFam" id="1.10.20.140:FF:000001">
    <property type="entry name" value="tRNA dimethylallyltransferase"/>
    <property type="match status" value="1"/>
</dbReference>
<dbReference type="InterPro" id="IPR027417">
    <property type="entry name" value="P-loop_NTPase"/>
</dbReference>
<dbReference type="InterPro" id="IPR018022">
    <property type="entry name" value="IPT"/>
</dbReference>
<dbReference type="SUPFAM" id="SSF52540">
    <property type="entry name" value="P-loop containing nucleoside triphosphate hydrolases"/>
    <property type="match status" value="1"/>
</dbReference>
<dbReference type="EC" id="2.5.1.75" evidence="10"/>
<dbReference type="HAMAP" id="MF_00185">
    <property type="entry name" value="IPP_trans"/>
    <property type="match status" value="1"/>
</dbReference>
<dbReference type="Proteomes" id="UP000264779">
    <property type="component" value="Unassembled WGS sequence"/>
</dbReference>
<dbReference type="Proteomes" id="UP000263517">
    <property type="component" value="Unassembled WGS sequence"/>
</dbReference>
<dbReference type="Gene3D" id="1.10.20.140">
    <property type="match status" value="1"/>
</dbReference>
<comment type="subunit">
    <text evidence="10">Monomer.</text>
</comment>
<name>A0A075P0C9_9ALTE</name>
<evidence type="ECO:0000313" key="19">
    <source>
        <dbReference type="Proteomes" id="UP000264779"/>
    </source>
</evidence>
<dbReference type="EMBL" id="CP008849">
    <property type="protein sequence ID" value="AIG00335.1"/>
    <property type="molecule type" value="Genomic_DNA"/>
</dbReference>
<dbReference type="NCBIfam" id="TIGR00174">
    <property type="entry name" value="miaA"/>
    <property type="match status" value="1"/>
</dbReference>
<evidence type="ECO:0000313" key="16">
    <source>
        <dbReference type="EMBL" id="HBU50605.1"/>
    </source>
</evidence>
<keyword evidence="5 10" id="KW-0819">tRNA processing</keyword>
<evidence type="ECO:0000256" key="7">
    <source>
        <dbReference type="ARBA" id="ARBA00022840"/>
    </source>
</evidence>
<feature type="region of interest" description="Interaction with substrate tRNA" evidence="10">
    <location>
        <begin position="165"/>
        <end position="169"/>
    </location>
</feature>
<evidence type="ECO:0000256" key="13">
    <source>
        <dbReference type="RuleBase" id="RU003785"/>
    </source>
</evidence>
<dbReference type="KEGG" id="aaus:EP12_18305"/>
<organism evidence="14 17">
    <name type="scientific">Alteromonas australica</name>
    <dbReference type="NCBI Taxonomy" id="589873"/>
    <lineage>
        <taxon>Bacteria</taxon>
        <taxon>Pseudomonadati</taxon>
        <taxon>Pseudomonadota</taxon>
        <taxon>Gammaproteobacteria</taxon>
        <taxon>Alteromonadales</taxon>
        <taxon>Alteromonadaceae</taxon>
        <taxon>Alteromonas/Salinimonas group</taxon>
        <taxon>Alteromonas</taxon>
    </lineage>
</organism>
<dbReference type="Proteomes" id="UP000056090">
    <property type="component" value="Chromosome"/>
</dbReference>
<gene>
    <name evidence="10" type="primary">miaA</name>
    <name evidence="15" type="ORF">DCW74_15750</name>
    <name evidence="16" type="ORF">DEB45_05030</name>
    <name evidence="14" type="ORF">EP13_17515</name>
</gene>
<dbReference type="PATRIC" id="fig|589873.4.peg.3972"/>
<reference evidence="14 17" key="1">
    <citation type="submission" date="2014-06" db="EMBL/GenBank/DDBJ databases">
        <title>Genomes of Alteromonas australica, a world apart.</title>
        <authorList>
            <person name="Gonzaga A."/>
            <person name="Lopez-Perez M."/>
            <person name="Rodriguez-Valera F."/>
        </authorList>
    </citation>
    <scope>NUCLEOTIDE SEQUENCE [LARGE SCALE GENOMIC DNA]</scope>
    <source>
        <strain evidence="14 17">H 17</strain>
    </source>
</reference>
<dbReference type="KEGG" id="aal:EP13_17515"/>
<dbReference type="Pfam" id="PF01715">
    <property type="entry name" value="IPPT"/>
    <property type="match status" value="1"/>
</dbReference>
<comment type="catalytic activity">
    <reaction evidence="9 10 11">
        <text>adenosine(37) in tRNA + dimethylallyl diphosphate = N(6)-dimethylallyladenosine(37) in tRNA + diphosphate</text>
        <dbReference type="Rhea" id="RHEA:26482"/>
        <dbReference type="Rhea" id="RHEA-COMP:10162"/>
        <dbReference type="Rhea" id="RHEA-COMP:10375"/>
        <dbReference type="ChEBI" id="CHEBI:33019"/>
        <dbReference type="ChEBI" id="CHEBI:57623"/>
        <dbReference type="ChEBI" id="CHEBI:74411"/>
        <dbReference type="ChEBI" id="CHEBI:74415"/>
        <dbReference type="EC" id="2.5.1.75"/>
    </reaction>
</comment>
<feature type="binding site" evidence="10">
    <location>
        <begin position="16"/>
        <end position="23"/>
    </location>
    <ligand>
        <name>ATP</name>
        <dbReference type="ChEBI" id="CHEBI:30616"/>
    </ligand>
</feature>
<dbReference type="EMBL" id="DNAN01000555">
    <property type="protein sequence ID" value="HAW77178.1"/>
    <property type="molecule type" value="Genomic_DNA"/>
</dbReference>
<dbReference type="GeneID" id="78256679"/>
<reference evidence="18 19" key="2">
    <citation type="journal article" date="2018" name="Nat. Biotechnol.">
        <title>A standardized bacterial taxonomy based on genome phylogeny substantially revises the tree of life.</title>
        <authorList>
            <person name="Parks D.H."/>
            <person name="Chuvochina M."/>
            <person name="Waite D.W."/>
            <person name="Rinke C."/>
            <person name="Skarshewski A."/>
            <person name="Chaumeil P.A."/>
            <person name="Hugenholtz P."/>
        </authorList>
    </citation>
    <scope>NUCLEOTIDE SEQUENCE [LARGE SCALE GENOMIC DNA]</scope>
    <source>
        <strain evidence="16">UBA11621</strain>
        <strain evidence="15">UBA11978</strain>
    </source>
</reference>
<dbReference type="STRING" id="589873.EP12_18305"/>
<dbReference type="GO" id="GO:0005524">
    <property type="term" value="F:ATP binding"/>
    <property type="evidence" value="ECO:0007669"/>
    <property type="project" value="UniProtKB-UniRule"/>
</dbReference>
<dbReference type="CDD" id="cd02019">
    <property type="entry name" value="NK"/>
    <property type="match status" value="1"/>
</dbReference>
<comment type="cofactor">
    <cofactor evidence="1 10">
        <name>Mg(2+)</name>
        <dbReference type="ChEBI" id="CHEBI:18420"/>
    </cofactor>
</comment>
<dbReference type="PANTHER" id="PTHR11088">
    <property type="entry name" value="TRNA DIMETHYLALLYLTRANSFERASE"/>
    <property type="match status" value="1"/>
</dbReference>
<proteinExistence type="inferred from homology"/>
<evidence type="ECO:0000313" key="18">
    <source>
        <dbReference type="Proteomes" id="UP000263517"/>
    </source>
</evidence>
<feature type="site" description="Interaction with substrate tRNA" evidence="10">
    <location>
        <position position="129"/>
    </location>
</feature>
<dbReference type="PANTHER" id="PTHR11088:SF60">
    <property type="entry name" value="TRNA DIMETHYLALLYLTRANSFERASE"/>
    <property type="match status" value="1"/>
</dbReference>
<evidence type="ECO:0000256" key="10">
    <source>
        <dbReference type="HAMAP-Rule" id="MF_00185"/>
    </source>
</evidence>
<accession>A0A075P0C9</accession>
<evidence type="ECO:0000256" key="5">
    <source>
        <dbReference type="ARBA" id="ARBA00022694"/>
    </source>
</evidence>
<evidence type="ECO:0000256" key="9">
    <source>
        <dbReference type="ARBA" id="ARBA00049563"/>
    </source>
</evidence>
<evidence type="ECO:0000313" key="15">
    <source>
        <dbReference type="EMBL" id="HAW77178.1"/>
    </source>
</evidence>